<feature type="domain" description="CD80-like immunoglobulin C2-set" evidence="3">
    <location>
        <begin position="76"/>
        <end position="157"/>
    </location>
</feature>
<dbReference type="InterPro" id="IPR036179">
    <property type="entry name" value="Ig-like_dom_sf"/>
</dbReference>
<sequence>MSHNLSENVTGLLGGNGTELECAYTDENIVRVFVVSFMALNRTNIIFETIATYIPDKIPRYITTTYSVEQTTTAQGIAEGDNITVVCTGDVGKPPAEHIFQKYLGGHILSMTYSATKTSVLEISENCSYYRTSNLTFQVTAKDNNAVIRCVVNSSMAQSDMLYVETAPIEVYYNEAQSTTFRNTVSSLSKVENTAVIVVGTVCGSIILVLGIVFGVIKNKTFRCLLMRNRNDRSADYVNTTQQQNPSLYEEVGHTLDVHNYEQLSRIEHLYNNANFSRT</sequence>
<keyword evidence="5" id="KW-1185">Reference proteome</keyword>
<name>A0A6J8DI06_MYTCO</name>
<keyword evidence="2" id="KW-0812">Transmembrane</keyword>
<gene>
    <name evidence="4" type="ORF">MCOR_41660</name>
</gene>
<evidence type="ECO:0000256" key="2">
    <source>
        <dbReference type="SAM" id="Phobius"/>
    </source>
</evidence>
<feature type="transmembrane region" description="Helical" evidence="2">
    <location>
        <begin position="195"/>
        <end position="217"/>
    </location>
</feature>
<reference evidence="4 5" key="1">
    <citation type="submission" date="2020-06" db="EMBL/GenBank/DDBJ databases">
        <authorList>
            <person name="Li R."/>
            <person name="Bekaert M."/>
        </authorList>
    </citation>
    <scope>NUCLEOTIDE SEQUENCE [LARGE SCALE GENOMIC DNA]</scope>
    <source>
        <strain evidence="5">wild</strain>
    </source>
</reference>
<dbReference type="OrthoDB" id="10395379at2759"/>
<organism evidence="4 5">
    <name type="scientific">Mytilus coruscus</name>
    <name type="common">Sea mussel</name>
    <dbReference type="NCBI Taxonomy" id="42192"/>
    <lineage>
        <taxon>Eukaryota</taxon>
        <taxon>Metazoa</taxon>
        <taxon>Spiralia</taxon>
        <taxon>Lophotrochozoa</taxon>
        <taxon>Mollusca</taxon>
        <taxon>Bivalvia</taxon>
        <taxon>Autobranchia</taxon>
        <taxon>Pteriomorphia</taxon>
        <taxon>Mytilida</taxon>
        <taxon>Mytiloidea</taxon>
        <taxon>Mytilidae</taxon>
        <taxon>Mytilinae</taxon>
        <taxon>Mytilus</taxon>
    </lineage>
</organism>
<evidence type="ECO:0000313" key="5">
    <source>
        <dbReference type="Proteomes" id="UP000507470"/>
    </source>
</evidence>
<keyword evidence="2" id="KW-0472">Membrane</keyword>
<evidence type="ECO:0000259" key="3">
    <source>
        <dbReference type="Pfam" id="PF08205"/>
    </source>
</evidence>
<keyword evidence="2" id="KW-1133">Transmembrane helix</keyword>
<accession>A0A6J8DI06</accession>
<dbReference type="InterPro" id="IPR013783">
    <property type="entry name" value="Ig-like_fold"/>
</dbReference>
<dbReference type="InterPro" id="IPR013162">
    <property type="entry name" value="CD80_C2-set"/>
</dbReference>
<keyword evidence="1" id="KW-1015">Disulfide bond</keyword>
<dbReference type="AlphaFoldDB" id="A0A6J8DI06"/>
<proteinExistence type="predicted"/>
<dbReference type="SUPFAM" id="SSF48726">
    <property type="entry name" value="Immunoglobulin"/>
    <property type="match status" value="1"/>
</dbReference>
<protein>
    <submittedName>
        <fullName evidence="4">ALCAM</fullName>
    </submittedName>
</protein>
<dbReference type="Proteomes" id="UP000507470">
    <property type="component" value="Unassembled WGS sequence"/>
</dbReference>
<evidence type="ECO:0000256" key="1">
    <source>
        <dbReference type="ARBA" id="ARBA00023157"/>
    </source>
</evidence>
<evidence type="ECO:0000313" key="4">
    <source>
        <dbReference type="EMBL" id="CAC5408248.1"/>
    </source>
</evidence>
<dbReference type="Gene3D" id="2.60.40.10">
    <property type="entry name" value="Immunoglobulins"/>
    <property type="match status" value="1"/>
</dbReference>
<dbReference type="EMBL" id="CACVKT020007519">
    <property type="protein sequence ID" value="CAC5408248.1"/>
    <property type="molecule type" value="Genomic_DNA"/>
</dbReference>
<dbReference type="Pfam" id="PF08205">
    <property type="entry name" value="C2-set_2"/>
    <property type="match status" value="1"/>
</dbReference>